<organism evidence="1 2">
    <name type="scientific">Streptococcus henryi</name>
    <dbReference type="NCBI Taxonomy" id="439219"/>
    <lineage>
        <taxon>Bacteria</taxon>
        <taxon>Bacillati</taxon>
        <taxon>Bacillota</taxon>
        <taxon>Bacilli</taxon>
        <taxon>Lactobacillales</taxon>
        <taxon>Streptococcaceae</taxon>
        <taxon>Streptococcus</taxon>
    </lineage>
</organism>
<proteinExistence type="predicted"/>
<evidence type="ECO:0000313" key="2">
    <source>
        <dbReference type="Proteomes" id="UP000182508"/>
    </source>
</evidence>
<evidence type="ECO:0008006" key="3">
    <source>
        <dbReference type="Google" id="ProtNLM"/>
    </source>
</evidence>
<reference evidence="1 2" key="1">
    <citation type="submission" date="2016-10" db="EMBL/GenBank/DDBJ databases">
        <authorList>
            <person name="de Groot N.N."/>
        </authorList>
    </citation>
    <scope>NUCLEOTIDE SEQUENCE [LARGE SCALE GENOMIC DNA]</scope>
    <source>
        <strain evidence="1 2">A-4</strain>
    </source>
</reference>
<dbReference type="AlphaFoldDB" id="A0A1G6D8C5"/>
<dbReference type="RefSeq" id="WP_176752547.1">
    <property type="nucleotide sequence ID" value="NZ_FMXP01000033.1"/>
</dbReference>
<dbReference type="SUPFAM" id="SSF102114">
    <property type="entry name" value="Radical SAM enzymes"/>
    <property type="match status" value="1"/>
</dbReference>
<accession>A0A1G6D8C5</accession>
<dbReference type="InterPro" id="IPR058240">
    <property type="entry name" value="rSAM_sf"/>
</dbReference>
<sequence length="187" mass="21402">MAIPLIISTYCSAGCNHCPFNKAGTKIKNPEINDKEIYIITGGEPLEDLTHLRNVVKQLQSKNAYFRLATGGHIRIASIHNILSNTSNYLGINIGTDILLRNDSTDLQKIWLENWGLYGKLSNTWLTITLSYDIELPTIEKLITETKPRKVLLNEIEDGFKDYIKYFHLLKTKFPLIIFIEGYRNET</sequence>
<protein>
    <recommendedName>
        <fullName evidence="3">4Fe-4S single cluster domain-containing protein</fullName>
    </recommendedName>
</protein>
<dbReference type="STRING" id="439219.SAMN02910293_02036"/>
<gene>
    <name evidence="1" type="ORF">SAMN02910293_02036</name>
</gene>
<evidence type="ECO:0000313" key="1">
    <source>
        <dbReference type="EMBL" id="SDB41351.1"/>
    </source>
</evidence>
<dbReference type="EMBL" id="FMXP01000033">
    <property type="protein sequence ID" value="SDB41351.1"/>
    <property type="molecule type" value="Genomic_DNA"/>
</dbReference>
<name>A0A1G6D8C5_9STRE</name>
<dbReference type="Proteomes" id="UP000182508">
    <property type="component" value="Unassembled WGS sequence"/>
</dbReference>
<keyword evidence="2" id="KW-1185">Reference proteome</keyword>